<evidence type="ECO:0000256" key="2">
    <source>
        <dbReference type="SAM" id="Phobius"/>
    </source>
</evidence>
<proteinExistence type="predicted"/>
<accession>A0A0D5LT61</accession>
<dbReference type="Proteomes" id="UP000032611">
    <property type="component" value="Chromosome"/>
</dbReference>
<name>A0A0D5LT61_MAREN</name>
<keyword evidence="2" id="KW-1133">Transmembrane helix</keyword>
<dbReference type="OrthoDB" id="9962177at2"/>
<evidence type="ECO:0000313" key="3">
    <source>
        <dbReference type="EMBL" id="AJY47286.1"/>
    </source>
</evidence>
<feature type="transmembrane region" description="Helical" evidence="2">
    <location>
        <begin position="20"/>
        <end position="41"/>
    </location>
</feature>
<reference evidence="3 4" key="1">
    <citation type="journal article" date="2015" name="Genome Announc.">
        <title>Complete genome sequence of Martelella endophytica YC6887, which has antifungal activity associated with a halophyte.</title>
        <authorList>
            <person name="Khan A."/>
            <person name="Khan H."/>
            <person name="Chung E.J."/>
            <person name="Hossain M.T."/>
            <person name="Chung Y.R."/>
        </authorList>
    </citation>
    <scope>NUCLEOTIDE SEQUENCE [LARGE SCALE GENOMIC DNA]</scope>
    <source>
        <strain evidence="3">YC6887</strain>
    </source>
</reference>
<gene>
    <name evidence="3" type="ORF">TM49_19005</name>
</gene>
<evidence type="ECO:0000256" key="1">
    <source>
        <dbReference type="SAM" id="MobiDB-lite"/>
    </source>
</evidence>
<organism evidence="3 4">
    <name type="scientific">Martelella endophytica</name>
    <dbReference type="NCBI Taxonomy" id="1486262"/>
    <lineage>
        <taxon>Bacteria</taxon>
        <taxon>Pseudomonadati</taxon>
        <taxon>Pseudomonadota</taxon>
        <taxon>Alphaproteobacteria</taxon>
        <taxon>Hyphomicrobiales</taxon>
        <taxon>Aurantimonadaceae</taxon>
        <taxon>Martelella</taxon>
    </lineage>
</organism>
<sequence length="76" mass="8226">MEKELPPKKARQGRRSPRAFVILAISIALALVAWAAVELFYNVAMEPEGADQNADAPAVERPSSPSEDRALPPANE</sequence>
<dbReference type="EMBL" id="CP010803">
    <property type="protein sequence ID" value="AJY47286.1"/>
    <property type="molecule type" value="Genomic_DNA"/>
</dbReference>
<feature type="region of interest" description="Disordered" evidence="1">
    <location>
        <begin position="50"/>
        <end position="76"/>
    </location>
</feature>
<protein>
    <submittedName>
        <fullName evidence="3">Uncharacterized protein</fullName>
    </submittedName>
</protein>
<dbReference type="AlphaFoldDB" id="A0A0D5LT61"/>
<keyword evidence="4" id="KW-1185">Reference proteome</keyword>
<evidence type="ECO:0000313" key="4">
    <source>
        <dbReference type="Proteomes" id="UP000032611"/>
    </source>
</evidence>
<dbReference type="PATRIC" id="fig|1486262.3.peg.3935"/>
<dbReference type="HOGENOM" id="CLU_2650185_0_0_5"/>
<keyword evidence="2" id="KW-0812">Transmembrane</keyword>
<dbReference type="RefSeq" id="WP_045683563.1">
    <property type="nucleotide sequence ID" value="NZ_CP010803.1"/>
</dbReference>
<dbReference type="KEGG" id="mey:TM49_19005"/>
<keyword evidence="2" id="KW-0472">Membrane</keyword>